<feature type="region of interest" description="Disordered" evidence="1">
    <location>
        <begin position="193"/>
        <end position="234"/>
    </location>
</feature>
<dbReference type="EMBL" id="JBJQOH010000007">
    <property type="protein sequence ID" value="KAL3678476.1"/>
    <property type="molecule type" value="Genomic_DNA"/>
</dbReference>
<dbReference type="Proteomes" id="UP001633002">
    <property type="component" value="Unassembled WGS sequence"/>
</dbReference>
<evidence type="ECO:0000256" key="1">
    <source>
        <dbReference type="SAM" id="MobiDB-lite"/>
    </source>
</evidence>
<sequence>MDRLVLSRSQLKPTQFTRQVQLNTGQQRAKVVELLETAVITIFFGAPPPHIEQFKAAVGALWGFIGNNLLESRKVVRIPFVSQKLYFADARALILWDFNQPLVQQLELPFENRFIPQQVRYPDIGIACEVCGYPVTHCRCAGPSNTGNTPAQPATYTDLLKAQHDQFLAQQVRNAALSGFIDDDCLQTPREATLMDAELPGKRKEAIPPDTPGKRTKPTDSEQSVDDPSVIHAA</sequence>
<protein>
    <recommendedName>
        <fullName evidence="4">Transposase</fullName>
    </recommendedName>
</protein>
<dbReference type="AlphaFoldDB" id="A0ABD3GKS7"/>
<accession>A0ABD3GKS7</accession>
<evidence type="ECO:0000313" key="3">
    <source>
        <dbReference type="Proteomes" id="UP001633002"/>
    </source>
</evidence>
<reference evidence="2 3" key="1">
    <citation type="submission" date="2024-09" db="EMBL/GenBank/DDBJ databases">
        <title>Chromosome-scale assembly of Riccia sorocarpa.</title>
        <authorList>
            <person name="Paukszto L."/>
        </authorList>
    </citation>
    <scope>NUCLEOTIDE SEQUENCE [LARGE SCALE GENOMIC DNA]</scope>
    <source>
        <strain evidence="2">LP-2024</strain>
        <tissue evidence="2">Aerial parts of the thallus</tissue>
    </source>
</reference>
<gene>
    <name evidence="2" type="ORF">R1sor_021432</name>
</gene>
<keyword evidence="3" id="KW-1185">Reference proteome</keyword>
<name>A0ABD3GKS7_9MARC</name>
<organism evidence="2 3">
    <name type="scientific">Riccia sorocarpa</name>
    <dbReference type="NCBI Taxonomy" id="122646"/>
    <lineage>
        <taxon>Eukaryota</taxon>
        <taxon>Viridiplantae</taxon>
        <taxon>Streptophyta</taxon>
        <taxon>Embryophyta</taxon>
        <taxon>Marchantiophyta</taxon>
        <taxon>Marchantiopsida</taxon>
        <taxon>Marchantiidae</taxon>
        <taxon>Marchantiales</taxon>
        <taxon>Ricciaceae</taxon>
        <taxon>Riccia</taxon>
    </lineage>
</organism>
<evidence type="ECO:0008006" key="4">
    <source>
        <dbReference type="Google" id="ProtNLM"/>
    </source>
</evidence>
<evidence type="ECO:0000313" key="2">
    <source>
        <dbReference type="EMBL" id="KAL3678476.1"/>
    </source>
</evidence>
<proteinExistence type="predicted"/>
<comment type="caution">
    <text evidence="2">The sequence shown here is derived from an EMBL/GenBank/DDBJ whole genome shotgun (WGS) entry which is preliminary data.</text>
</comment>